<feature type="compositionally biased region" description="Low complexity" evidence="1">
    <location>
        <begin position="1164"/>
        <end position="1180"/>
    </location>
</feature>
<keyword evidence="3" id="KW-1185">Reference proteome</keyword>
<evidence type="ECO:0000256" key="1">
    <source>
        <dbReference type="SAM" id="MobiDB-lite"/>
    </source>
</evidence>
<name>L9ZZE1_9EURY</name>
<dbReference type="AlphaFoldDB" id="L9ZZE1"/>
<dbReference type="STRING" id="1227493.C483_09244"/>
<organism evidence="2 3">
    <name type="scientific">Natrialba hulunbeirensis JCM 10989</name>
    <dbReference type="NCBI Taxonomy" id="1227493"/>
    <lineage>
        <taxon>Archaea</taxon>
        <taxon>Methanobacteriati</taxon>
        <taxon>Methanobacteriota</taxon>
        <taxon>Stenosarchaea group</taxon>
        <taxon>Halobacteria</taxon>
        <taxon>Halobacteriales</taxon>
        <taxon>Natrialbaceae</taxon>
        <taxon>Natrialba</taxon>
    </lineage>
</organism>
<dbReference type="PATRIC" id="fig|1227493.4.peg.1834"/>
<feature type="region of interest" description="Disordered" evidence="1">
    <location>
        <begin position="700"/>
        <end position="769"/>
    </location>
</feature>
<sequence length="1187" mass="126286">MREGPTIDDREQAERFETLLARADAYTDEWDPHSDDVGRTLLRLFSTFESGVWNRLNEVPEKHRLVFLDALDFDRRPPQAARTPLTVSVSTDLDRNVPIPGGTQAVAAAGPDDSQLFELPQDAGFEATPARLTTVVGVDPQTDRIVDHSDILETESNTLFVGDNRQSHVLYLGHETVLTLAAGSSLSISIQLDAAATATAPTAEEFFDATVWEYYGEDATGTAGWHRLERVGDGLHLGEDAGVEALQEQLESDLSRREATTTDDTVAERTFRLPGQTLECAVNECDSRWVRCRLADETTVVSAALESVSLHAASSGEDGGMEPDMLLSNDVPLSPADGSIKPFGRIPQPPATFYVACEEAFTKPGGVVDLEFAPVGSVVVDGDSSGTGTSAGDDSEDGPSENPDRTGDRNGDGTRVGDDASGGSDASDTGTDTDGVVAGSTPSAARGGSEQSAGAGIGVLGGPPRLSWEYWNGDGWTRLDGVEDGTAALTSPGTVRFEVPEDIASTTVSGHDNVWIRSRLVSGNYGQPSFDVTRDGSRTITDEPDPPAFGDVSVQYDRGSQPAETVFRYNNATFSPDLSNRPDSIVPFVDVPDDQQTLYLGFDDVLENGPLSLFVTVEDTTYPRSFDPGIEWEYCDGVRRAGDDHVSASCSWSKLDVLDRTGGLTERGVVTVTVPGSTSAVELFGHERHWIRARVTKDEFETQAGDRASNAPVPFDTDNGTDPATKSVPGSADVSGDDSSDSSTATHADDGPPAGVPTDRTSRPPVLEGLYPNTQWAYNTVTIEEELLGSSDGSHEQSVRCSHAPVIDIEVWVDELSTLSASERRRLIAERPDAVTTEYDARGEPTAFWVRWHAVADFLDSTPADRHYVVNRTLGLVSFGDGDHGAIPPAGQDNIRATYTTGGGSDGNIGAETITDLKSSIALVESVSNPLPADGGADIESTDALVSRSTNSLKHRGKAVTASDYERVAAAEFPELARVTCDPSLAPTTGSSTTQVPVLIVPHTEREKPVPSLALKHRVRETLTERAPASLVAADDTGIVVRGPNYADLSVDVTLEATAITSVSVLKETVQRRLEAFLHPLSGADGDGWAFGTLPTVAQLSSVIAEIDNVAAVLECRVLVETGADRRLLSELTAYSSQPLPRDTLVCSGSHQVSVTVGESDTAGSVATESASDSSTSLSGRDSRREF</sequence>
<protein>
    <submittedName>
        <fullName evidence="2">Uncharacterized protein</fullName>
    </submittedName>
</protein>
<feature type="compositionally biased region" description="Low complexity" evidence="1">
    <location>
        <begin position="419"/>
        <end position="441"/>
    </location>
</feature>
<dbReference type="RefSeq" id="WP_006653058.1">
    <property type="nucleotide sequence ID" value="NZ_AOIM01000026.1"/>
</dbReference>
<dbReference type="EMBL" id="AOIM01000026">
    <property type="protein sequence ID" value="ELY91714.1"/>
    <property type="molecule type" value="Genomic_DNA"/>
</dbReference>
<proteinExistence type="predicted"/>
<accession>L9ZZE1</accession>
<evidence type="ECO:0000313" key="2">
    <source>
        <dbReference type="EMBL" id="ELY91714.1"/>
    </source>
</evidence>
<dbReference type="Proteomes" id="UP000011519">
    <property type="component" value="Unassembled WGS sequence"/>
</dbReference>
<evidence type="ECO:0000313" key="3">
    <source>
        <dbReference type="Proteomes" id="UP000011519"/>
    </source>
</evidence>
<dbReference type="OrthoDB" id="148404at2157"/>
<feature type="region of interest" description="Disordered" evidence="1">
    <location>
        <begin position="379"/>
        <end position="460"/>
    </location>
</feature>
<reference evidence="2 3" key="1">
    <citation type="journal article" date="2014" name="PLoS Genet.">
        <title>Phylogenetically driven sequencing of extremely halophilic archaea reveals strategies for static and dynamic osmo-response.</title>
        <authorList>
            <person name="Becker E.A."/>
            <person name="Seitzer P.M."/>
            <person name="Tritt A."/>
            <person name="Larsen D."/>
            <person name="Krusor M."/>
            <person name="Yao A.I."/>
            <person name="Wu D."/>
            <person name="Madern D."/>
            <person name="Eisen J.A."/>
            <person name="Darling A.E."/>
            <person name="Facciotti M.T."/>
        </authorList>
    </citation>
    <scope>NUCLEOTIDE SEQUENCE [LARGE SCALE GENOMIC DNA]</scope>
    <source>
        <strain evidence="2 3">JCM 10989</strain>
    </source>
</reference>
<feature type="compositionally biased region" description="Low complexity" evidence="1">
    <location>
        <begin position="379"/>
        <end position="392"/>
    </location>
</feature>
<feature type="region of interest" description="Disordered" evidence="1">
    <location>
        <begin position="1158"/>
        <end position="1187"/>
    </location>
</feature>
<gene>
    <name evidence="2" type="ORF">C483_09244</name>
</gene>
<comment type="caution">
    <text evidence="2">The sequence shown here is derived from an EMBL/GenBank/DDBJ whole genome shotgun (WGS) entry which is preliminary data.</text>
</comment>
<feature type="compositionally biased region" description="Basic and acidic residues" evidence="1">
    <location>
        <begin position="402"/>
        <end position="418"/>
    </location>
</feature>